<dbReference type="OrthoDB" id="9777057at2"/>
<accession>A0A3D9R575</accession>
<keyword evidence="7" id="KW-1185">Reference proteome</keyword>
<dbReference type="Gene3D" id="3.40.50.720">
    <property type="entry name" value="NAD(P)-binding Rossmann-like Domain"/>
    <property type="match status" value="1"/>
</dbReference>
<dbReference type="RefSeq" id="WP_116191328.1">
    <property type="nucleotide sequence ID" value="NZ_QTTN01000033.1"/>
</dbReference>
<dbReference type="SUPFAM" id="SSF51735">
    <property type="entry name" value="NAD(P)-binding Rossmann-fold domains"/>
    <property type="match status" value="1"/>
</dbReference>
<dbReference type="GO" id="GO:0008270">
    <property type="term" value="F:zinc ion binding"/>
    <property type="evidence" value="ECO:0007669"/>
    <property type="project" value="InterPro"/>
</dbReference>
<keyword evidence="1 4" id="KW-0479">Metal-binding</keyword>
<name>A0A3D9R575_9BACL</name>
<dbReference type="InterPro" id="IPR020843">
    <property type="entry name" value="ER"/>
</dbReference>
<dbReference type="InterPro" id="IPR013154">
    <property type="entry name" value="ADH-like_N"/>
</dbReference>
<protein>
    <submittedName>
        <fullName evidence="6">2-desacetyl-2-hydroxyethyl bacteriochlorophyllide A dehydrogenase</fullName>
    </submittedName>
</protein>
<dbReference type="Proteomes" id="UP000256304">
    <property type="component" value="Unassembled WGS sequence"/>
</dbReference>
<dbReference type="PROSITE" id="PS00059">
    <property type="entry name" value="ADH_ZINC"/>
    <property type="match status" value="1"/>
</dbReference>
<dbReference type="Pfam" id="PF08240">
    <property type="entry name" value="ADH_N"/>
    <property type="match status" value="1"/>
</dbReference>
<evidence type="ECO:0000256" key="3">
    <source>
        <dbReference type="ARBA" id="ARBA00023002"/>
    </source>
</evidence>
<dbReference type="AlphaFoldDB" id="A0A3D9R575"/>
<dbReference type="SUPFAM" id="SSF50129">
    <property type="entry name" value="GroES-like"/>
    <property type="match status" value="1"/>
</dbReference>
<dbReference type="InterPro" id="IPR013149">
    <property type="entry name" value="ADH-like_C"/>
</dbReference>
<organism evidence="6 7">
    <name type="scientific">Paenibacillus taihuensis</name>
    <dbReference type="NCBI Taxonomy" id="1156355"/>
    <lineage>
        <taxon>Bacteria</taxon>
        <taxon>Bacillati</taxon>
        <taxon>Bacillota</taxon>
        <taxon>Bacilli</taxon>
        <taxon>Bacillales</taxon>
        <taxon>Paenibacillaceae</taxon>
        <taxon>Paenibacillus</taxon>
    </lineage>
</organism>
<evidence type="ECO:0000256" key="2">
    <source>
        <dbReference type="ARBA" id="ARBA00022833"/>
    </source>
</evidence>
<keyword evidence="3" id="KW-0560">Oxidoreductase</keyword>
<comment type="cofactor">
    <cofactor evidence="4">
        <name>Zn(2+)</name>
        <dbReference type="ChEBI" id="CHEBI:29105"/>
    </cofactor>
</comment>
<dbReference type="PANTHER" id="PTHR43401:SF2">
    <property type="entry name" value="L-THREONINE 3-DEHYDROGENASE"/>
    <property type="match status" value="1"/>
</dbReference>
<dbReference type="InterPro" id="IPR011032">
    <property type="entry name" value="GroES-like_sf"/>
</dbReference>
<dbReference type="GO" id="GO:0016491">
    <property type="term" value="F:oxidoreductase activity"/>
    <property type="evidence" value="ECO:0007669"/>
    <property type="project" value="UniProtKB-KW"/>
</dbReference>
<dbReference type="InterPro" id="IPR036291">
    <property type="entry name" value="NAD(P)-bd_dom_sf"/>
</dbReference>
<dbReference type="Pfam" id="PF00107">
    <property type="entry name" value="ADH_zinc_N"/>
    <property type="match status" value="1"/>
</dbReference>
<comment type="similarity">
    <text evidence="4">Belongs to the zinc-containing alcohol dehydrogenase family.</text>
</comment>
<feature type="domain" description="Enoyl reductase (ER)" evidence="5">
    <location>
        <begin position="8"/>
        <end position="334"/>
    </location>
</feature>
<evidence type="ECO:0000259" key="5">
    <source>
        <dbReference type="SMART" id="SM00829"/>
    </source>
</evidence>
<dbReference type="CDD" id="cd08234">
    <property type="entry name" value="threonine_DH_like"/>
    <property type="match status" value="1"/>
</dbReference>
<evidence type="ECO:0000256" key="1">
    <source>
        <dbReference type="ARBA" id="ARBA00022723"/>
    </source>
</evidence>
<dbReference type="SMART" id="SM00829">
    <property type="entry name" value="PKS_ER"/>
    <property type="match status" value="1"/>
</dbReference>
<sequence length="335" mass="36059">MKAAVFHGKHHISIEPQELSPLQPEEVRIQVAACGICGTDQHIYHGQPGSAAVQPPLVLGHELSGVVVEIGSAVKSLKQGDRVSVDPNMYCGNCVYCRSGAVQLCDHLQAVGVTRGGGMGQYCNVPASNCYQLPDELSDVEGALVEPLGCVLHGCKKLDIRPIHSVLIIGGGFIGQLFLQLMCSRAVKEVAVCEPVEAKRQSLLRLGASEVFSPQNEEEKASWYDRADIVVECVGRKDSMEFAVQAASKGGQVLLFGVAAPSAEISVSPYLLFTKELKLMGSFINPHTHEEAIALIRRKVVEVEGLVSHRFELDQVPAVMASYEGMNVAKGVIVY</sequence>
<comment type="caution">
    <text evidence="6">The sequence shown here is derived from an EMBL/GenBank/DDBJ whole genome shotgun (WGS) entry which is preliminary data.</text>
</comment>
<gene>
    <name evidence="6" type="ORF">A8990_13324</name>
</gene>
<dbReference type="EMBL" id="QTTN01000033">
    <property type="protein sequence ID" value="REE69559.1"/>
    <property type="molecule type" value="Genomic_DNA"/>
</dbReference>
<evidence type="ECO:0000256" key="4">
    <source>
        <dbReference type="RuleBase" id="RU361277"/>
    </source>
</evidence>
<proteinExistence type="inferred from homology"/>
<dbReference type="PANTHER" id="PTHR43401">
    <property type="entry name" value="L-THREONINE 3-DEHYDROGENASE"/>
    <property type="match status" value="1"/>
</dbReference>
<dbReference type="InterPro" id="IPR050129">
    <property type="entry name" value="Zn_alcohol_dh"/>
</dbReference>
<keyword evidence="2 4" id="KW-0862">Zinc</keyword>
<reference evidence="6 7" key="1">
    <citation type="submission" date="2018-08" db="EMBL/GenBank/DDBJ databases">
        <title>Genomic Encyclopedia of Type Strains, Phase III (KMG-III): the genomes of soil and plant-associated and newly described type strains.</title>
        <authorList>
            <person name="Whitman W."/>
        </authorList>
    </citation>
    <scope>NUCLEOTIDE SEQUENCE [LARGE SCALE GENOMIC DNA]</scope>
    <source>
        <strain evidence="6 7">CGMCC 1.10966</strain>
    </source>
</reference>
<dbReference type="Gene3D" id="3.90.180.10">
    <property type="entry name" value="Medium-chain alcohol dehydrogenases, catalytic domain"/>
    <property type="match status" value="1"/>
</dbReference>
<evidence type="ECO:0000313" key="6">
    <source>
        <dbReference type="EMBL" id="REE69559.1"/>
    </source>
</evidence>
<evidence type="ECO:0000313" key="7">
    <source>
        <dbReference type="Proteomes" id="UP000256304"/>
    </source>
</evidence>
<dbReference type="InterPro" id="IPR002328">
    <property type="entry name" value="ADH_Zn_CS"/>
</dbReference>